<feature type="compositionally biased region" description="Basic and acidic residues" evidence="1">
    <location>
        <begin position="410"/>
        <end position="441"/>
    </location>
</feature>
<sequence length="530" mass="58599">MPTADRAAKRLRRLSTDYDESDATDDWNKGHSNAPRYLRCDARDNRLAHPNLDPDLHSSPPALTTPDTVPPSHPAQPHPCCFRPRGRAGNSFVDPTHSCPARPACCPPQPHHTSLHHHSITTAHMPRLRSRASLTANSAPAPTASSTRPRRNTASRAPPAAVIQRSSPEESRHSLNLTVKASPGKLRDATATRASTAVSSRNIVAGKRARNSRVVREIDSDDEDDDDDDQADEVDAMDVDDDDDEDDEDDDGDGDEDDDVQVDADGDDDDDEMDAEGEEDDDMEVTPAPRIVVPSNKNVPVKQKVAQDSVEAKEMAMDDDDDDELSELDSELEGEDEDAEGEDDDAEGEEDDELAAVNDDDEEMDSDEDLSRDQTPDLSKMTRRQQAMVVQGADDGLMALSNEAQKKKHLTAEEITSRRAEMARRRKNLSEKRNEEEKADTINRLLKKQPPKRGRKGVVLEDTESGQQEDEKKEPEKINPIFIRYKQNKDGTTLGVPDEWLQAPAGAFFNGKLAQPVSRPFGGRMVEEVS</sequence>
<dbReference type="GO" id="GO:0006338">
    <property type="term" value="P:chromatin remodeling"/>
    <property type="evidence" value="ECO:0007669"/>
    <property type="project" value="InterPro"/>
</dbReference>
<proteinExistence type="predicted"/>
<dbReference type="GO" id="GO:0031011">
    <property type="term" value="C:Ino80 complex"/>
    <property type="evidence" value="ECO:0007669"/>
    <property type="project" value="InterPro"/>
</dbReference>
<dbReference type="InterPro" id="IPR006880">
    <property type="entry name" value="INO80B_C"/>
</dbReference>
<feature type="compositionally biased region" description="Basic residues" evidence="1">
    <location>
        <begin position="445"/>
        <end position="456"/>
    </location>
</feature>
<keyword evidence="4" id="KW-1185">Reference proteome</keyword>
<feature type="region of interest" description="Disordered" evidence="1">
    <location>
        <begin position="1"/>
        <end position="82"/>
    </location>
</feature>
<feature type="compositionally biased region" description="Acidic residues" evidence="1">
    <location>
        <begin position="317"/>
        <end position="368"/>
    </location>
</feature>
<feature type="domain" description="INO80 complex subunit B-like conserved region" evidence="2">
    <location>
        <begin position="414"/>
        <end position="500"/>
    </location>
</feature>
<feature type="compositionally biased region" description="Low complexity" evidence="1">
    <location>
        <begin position="135"/>
        <end position="147"/>
    </location>
</feature>
<feature type="compositionally biased region" description="Basic and acidic residues" evidence="1">
    <location>
        <begin position="38"/>
        <end position="56"/>
    </location>
</feature>
<feature type="compositionally biased region" description="Acidic residues" evidence="1">
    <location>
        <begin position="219"/>
        <end position="284"/>
    </location>
</feature>
<evidence type="ECO:0000313" key="4">
    <source>
        <dbReference type="Proteomes" id="UP001280581"/>
    </source>
</evidence>
<dbReference type="EMBL" id="WVTA01000003">
    <property type="protein sequence ID" value="KAK3215293.1"/>
    <property type="molecule type" value="Genomic_DNA"/>
</dbReference>
<reference evidence="3 4" key="1">
    <citation type="submission" date="2021-02" db="EMBL/GenBank/DDBJ databases">
        <title>Genome assembly of Pseudopithomyces chartarum.</title>
        <authorList>
            <person name="Jauregui R."/>
            <person name="Singh J."/>
            <person name="Voisey C."/>
        </authorList>
    </citation>
    <scope>NUCLEOTIDE SEQUENCE [LARGE SCALE GENOMIC DNA]</scope>
    <source>
        <strain evidence="3 4">AGR01</strain>
    </source>
</reference>
<dbReference type="SMART" id="SM01406">
    <property type="entry name" value="PAPA-1"/>
    <property type="match status" value="1"/>
</dbReference>
<feature type="compositionally biased region" description="Pro residues" evidence="1">
    <location>
        <begin position="68"/>
        <end position="77"/>
    </location>
</feature>
<dbReference type="Proteomes" id="UP001280581">
    <property type="component" value="Unassembled WGS sequence"/>
</dbReference>
<dbReference type="PANTHER" id="PTHR21561:SF12">
    <property type="entry name" value="INO80 COMPLEX SUBUNIT B"/>
    <property type="match status" value="1"/>
</dbReference>
<dbReference type="Pfam" id="PF04795">
    <property type="entry name" value="PAPA-1"/>
    <property type="match status" value="1"/>
</dbReference>
<comment type="caution">
    <text evidence="3">The sequence shown here is derived from an EMBL/GenBank/DDBJ whole genome shotgun (WGS) entry which is preliminary data.</text>
</comment>
<accession>A0AAN6M3W8</accession>
<evidence type="ECO:0000313" key="3">
    <source>
        <dbReference type="EMBL" id="KAK3215293.1"/>
    </source>
</evidence>
<feature type="region of interest" description="Disordered" evidence="1">
    <location>
        <begin position="134"/>
        <end position="478"/>
    </location>
</feature>
<feature type="compositionally biased region" description="Low complexity" evidence="1">
    <location>
        <begin position="191"/>
        <end position="201"/>
    </location>
</feature>
<evidence type="ECO:0000259" key="2">
    <source>
        <dbReference type="SMART" id="SM01406"/>
    </source>
</evidence>
<gene>
    <name evidence="3" type="ORF">GRF29_19g2814729</name>
</gene>
<protein>
    <recommendedName>
        <fullName evidence="2">INO80 complex subunit B-like conserved region domain-containing protein</fullName>
    </recommendedName>
</protein>
<dbReference type="AlphaFoldDB" id="A0AAN6M3W8"/>
<dbReference type="InterPro" id="IPR029523">
    <property type="entry name" value="INO80B/Ies2"/>
</dbReference>
<name>A0AAN6M3W8_9PLEO</name>
<organism evidence="3 4">
    <name type="scientific">Pseudopithomyces chartarum</name>
    <dbReference type="NCBI Taxonomy" id="1892770"/>
    <lineage>
        <taxon>Eukaryota</taxon>
        <taxon>Fungi</taxon>
        <taxon>Dikarya</taxon>
        <taxon>Ascomycota</taxon>
        <taxon>Pezizomycotina</taxon>
        <taxon>Dothideomycetes</taxon>
        <taxon>Pleosporomycetidae</taxon>
        <taxon>Pleosporales</taxon>
        <taxon>Massarineae</taxon>
        <taxon>Didymosphaeriaceae</taxon>
        <taxon>Pseudopithomyces</taxon>
    </lineage>
</organism>
<dbReference type="PANTHER" id="PTHR21561">
    <property type="entry name" value="INO80 COMPLEX SUBUNIT B"/>
    <property type="match status" value="1"/>
</dbReference>
<evidence type="ECO:0000256" key="1">
    <source>
        <dbReference type="SAM" id="MobiDB-lite"/>
    </source>
</evidence>